<dbReference type="InterPro" id="IPR049244">
    <property type="entry name" value="DUF6879"/>
</dbReference>
<comment type="caution">
    <text evidence="2">The sequence shown here is derived from an EMBL/GenBank/DDBJ whole genome shotgun (WGS) entry which is preliminary data.</text>
</comment>
<gene>
    <name evidence="2" type="ORF">ACH49Z_04300</name>
</gene>
<name>A0ABW7VUB8_9NOCA</name>
<evidence type="ECO:0000313" key="3">
    <source>
        <dbReference type="Proteomes" id="UP001611494"/>
    </source>
</evidence>
<sequence length="183" mass="20557">MRAITGELTGEGIYGQFFRGAVDSAVHVEVQDTYRMPDEYEPLEIWRETGEIVQTGGGREWCRLVSDTVTRGVSVCRIRVVTVPHSEYTRWLLDACAPNIEAGEHIRYLPRHLAKALVPADDFWLFDSTTVAFNTLDEGGAGEGLAVTTDQRIAEVCALAAHELWARGIDHAEYMQSEFIRRE</sequence>
<dbReference type="RefSeq" id="WP_397059677.1">
    <property type="nucleotide sequence ID" value="NZ_JBIRYL010000001.1"/>
</dbReference>
<dbReference type="Proteomes" id="UP001611494">
    <property type="component" value="Unassembled WGS sequence"/>
</dbReference>
<accession>A0ABW7VUB8</accession>
<reference evidence="2 3" key="1">
    <citation type="submission" date="2024-10" db="EMBL/GenBank/DDBJ databases">
        <title>The Natural Products Discovery Center: Release of the First 8490 Sequenced Strains for Exploring Actinobacteria Biosynthetic Diversity.</title>
        <authorList>
            <person name="Kalkreuter E."/>
            <person name="Kautsar S.A."/>
            <person name="Yang D."/>
            <person name="Bader C.D."/>
            <person name="Teijaro C.N."/>
            <person name="Fluegel L."/>
            <person name="Davis C.M."/>
            <person name="Simpson J.R."/>
            <person name="Lauterbach L."/>
            <person name="Steele A.D."/>
            <person name="Gui C."/>
            <person name="Meng S."/>
            <person name="Li G."/>
            <person name="Viehrig K."/>
            <person name="Ye F."/>
            <person name="Su P."/>
            <person name="Kiefer A.F."/>
            <person name="Nichols A."/>
            <person name="Cepeda A.J."/>
            <person name="Yan W."/>
            <person name="Fan B."/>
            <person name="Jiang Y."/>
            <person name="Adhikari A."/>
            <person name="Zheng C.-J."/>
            <person name="Schuster L."/>
            <person name="Cowan T.M."/>
            <person name="Smanski M.J."/>
            <person name="Chevrette M.G."/>
            <person name="De Carvalho L.P.S."/>
            <person name="Shen B."/>
        </authorList>
    </citation>
    <scope>NUCLEOTIDE SEQUENCE [LARGE SCALE GENOMIC DNA]</scope>
    <source>
        <strain evidence="2 3">NPDC019377</strain>
    </source>
</reference>
<evidence type="ECO:0000313" key="2">
    <source>
        <dbReference type="EMBL" id="MFI2229053.1"/>
    </source>
</evidence>
<protein>
    <submittedName>
        <fullName evidence="2">DUF6879 family protein</fullName>
    </submittedName>
</protein>
<dbReference type="EMBL" id="JBIRYL010000001">
    <property type="protein sequence ID" value="MFI2229053.1"/>
    <property type="molecule type" value="Genomic_DNA"/>
</dbReference>
<proteinExistence type="predicted"/>
<keyword evidence="3" id="KW-1185">Reference proteome</keyword>
<evidence type="ECO:0000259" key="1">
    <source>
        <dbReference type="Pfam" id="PF21806"/>
    </source>
</evidence>
<feature type="domain" description="DUF6879" evidence="1">
    <location>
        <begin position="16"/>
        <end position="175"/>
    </location>
</feature>
<dbReference type="Pfam" id="PF21806">
    <property type="entry name" value="DUF6879"/>
    <property type="match status" value="1"/>
</dbReference>
<organism evidence="2 3">
    <name type="scientific">Nocardia testacea</name>
    <dbReference type="NCBI Taxonomy" id="248551"/>
    <lineage>
        <taxon>Bacteria</taxon>
        <taxon>Bacillati</taxon>
        <taxon>Actinomycetota</taxon>
        <taxon>Actinomycetes</taxon>
        <taxon>Mycobacteriales</taxon>
        <taxon>Nocardiaceae</taxon>
        <taxon>Nocardia</taxon>
    </lineage>
</organism>